<evidence type="ECO:0000313" key="5">
    <source>
        <dbReference type="Proteomes" id="UP000195877"/>
    </source>
</evidence>
<dbReference type="EMBL" id="LT853882">
    <property type="protein sequence ID" value="SMR01091.1"/>
    <property type="molecule type" value="Genomic_DNA"/>
</dbReference>
<feature type="transmembrane region" description="Helical" evidence="1">
    <location>
        <begin position="94"/>
        <end position="113"/>
    </location>
</feature>
<evidence type="ECO:0000313" key="6">
    <source>
        <dbReference type="Proteomes" id="UP000195953"/>
    </source>
</evidence>
<accession>A0A1Y6HD53</accession>
<reference evidence="4 6" key="1">
    <citation type="submission" date="2017-05" db="EMBL/GenBank/DDBJ databases">
        <authorList>
            <person name="Song R."/>
            <person name="Chenine A.L."/>
            <person name="Ruprecht R.M."/>
        </authorList>
    </citation>
    <scope>NUCLEOTIDE SEQUENCE [LARGE SCALE GENOMIC DNA]</scope>
    <source>
        <strain evidence="4">PD5205</strain>
    </source>
</reference>
<proteinExistence type="predicted"/>
<evidence type="ECO:0000313" key="3">
    <source>
        <dbReference type="EMBL" id="SMR01091.1"/>
    </source>
</evidence>
<reference evidence="3 5" key="2">
    <citation type="submission" date="2017-05" db="EMBL/GenBank/DDBJ databases">
        <authorList>
            <person name="Blom J."/>
        </authorList>
    </citation>
    <scope>NUCLEOTIDE SEQUENCE [LARGE SCALE GENOMIC DNA]</scope>
    <source>
        <strain evidence="3">PD885</strain>
    </source>
</reference>
<keyword evidence="1" id="KW-0812">Transmembrane</keyword>
<sequence>MLTGWTPPFKLDRGLDSQEKRDELLKGRSEAVLADDGVSLISFNSTYIEFVNRSFKIKGMAPTLVSSSICVFVTAIAAWVLSSSIARDATASDVAFGVIVLGSIVIAGWITYWKIFLRHDLFTYSYSPVRFNRKRRMVYFFKEKSGKVVKASWDDSSLYFHIGRGSQNNNLRDIRCHLLDSNGYVTDTFTVGHSTDDELRVREQWEFICRYMESGPEHVVDHPLDGVITLSVKPSWKNCYMWVCFVMGTTLFPFRHLLFPIYGLLTLSRWLTFKTCKEPVWPNKVQAECAIQPNDPHRWPEPEYIGQFANREDVYDRAVERSRLRKRR</sequence>
<keyword evidence="5" id="KW-1185">Reference proteome</keyword>
<dbReference type="InterPro" id="IPR046554">
    <property type="entry name" value="DUF6708"/>
</dbReference>
<keyword evidence="1" id="KW-1133">Transmembrane helix</keyword>
<dbReference type="EMBL" id="LT853885">
    <property type="protein sequence ID" value="SMR01469.1"/>
    <property type="molecule type" value="Genomic_DNA"/>
</dbReference>
<evidence type="ECO:0000313" key="4">
    <source>
        <dbReference type="EMBL" id="SMR01469.1"/>
    </source>
</evidence>
<feature type="transmembrane region" description="Helical" evidence="1">
    <location>
        <begin position="63"/>
        <end position="82"/>
    </location>
</feature>
<name>A0A1Y6HD53_9XANT</name>
<dbReference type="Proteomes" id="UP000195877">
    <property type="component" value="Chromosome 1"/>
</dbReference>
<evidence type="ECO:0000259" key="2">
    <source>
        <dbReference type="Pfam" id="PF20455"/>
    </source>
</evidence>
<keyword evidence="1" id="KW-0472">Membrane</keyword>
<feature type="domain" description="DUF6708" evidence="2">
    <location>
        <begin position="113"/>
        <end position="292"/>
    </location>
</feature>
<organism evidence="4 6">
    <name type="scientific">Xanthomonas fragariae</name>
    <dbReference type="NCBI Taxonomy" id="48664"/>
    <lineage>
        <taxon>Bacteria</taxon>
        <taxon>Pseudomonadati</taxon>
        <taxon>Pseudomonadota</taxon>
        <taxon>Gammaproteobacteria</taxon>
        <taxon>Lysobacterales</taxon>
        <taxon>Lysobacteraceae</taxon>
        <taxon>Xanthomonas</taxon>
    </lineage>
</organism>
<evidence type="ECO:0000256" key="1">
    <source>
        <dbReference type="SAM" id="Phobius"/>
    </source>
</evidence>
<dbReference type="Proteomes" id="UP000195953">
    <property type="component" value="Chromosome 1"/>
</dbReference>
<dbReference type="Pfam" id="PF20455">
    <property type="entry name" value="DUF6708"/>
    <property type="match status" value="1"/>
</dbReference>
<dbReference type="AlphaFoldDB" id="A0A1Y6HD53"/>
<gene>
    <name evidence="4" type="ORF">PD5205_00147</name>
    <name evidence="3" type="ORF">PD885_03872</name>
</gene>
<protein>
    <recommendedName>
        <fullName evidence="2">DUF6708 domain-containing protein</fullName>
    </recommendedName>
</protein>